<keyword evidence="4" id="KW-1185">Reference proteome</keyword>
<dbReference type="Proteomes" id="UP001153069">
    <property type="component" value="Unassembled WGS sequence"/>
</dbReference>
<proteinExistence type="predicted"/>
<comment type="caution">
    <text evidence="3">The sequence shown here is derived from an EMBL/GenBank/DDBJ whole genome shotgun (WGS) entry which is preliminary data.</text>
</comment>
<accession>A0A9N8EB03</accession>
<sequence>MPKRPLFQGSSTDASAAAATDQAAVVKLENATAQGVADPGINDVISGRGDTINRHPGNVHFRKLVEEKRRVYLSSHFKREKRLIAETIVAAIKSLDPPGRFLSKDTKTGLWFPIDEDRAREKASQALRENSKKIKAELLQTDDSIRKMSNHTNYNAAGVATGQHSSTGYPPSSPGKNGTAYDPHQHHYPYPPPGPGWGYPYYYGYQMPPMPPGYHPHAYPPPPVPTGPPPFYPYGPPQPAGGTAAATSSTFPGEPAQESNTSNIIQSKSTEPTDLDDTRFSRLPFQPMPEQRLRQTQQQRQTQNETHAMDEDSKRQDYGSSLKCRKIESFNEEPRERQVIKNTSTTWGGIVSAPHTPTKTTANFPDPPSPHPQNQAAYMRSPENYGGPRRMAAHPGYGAHHQQTLTVNTASPPLDGPPHQHHHYHPPEATRTPIGAKTPVAAIQDIVFHASQGLGAGLHHPLSATPSFSRSPLPANSPEAAAGDQSVPFSPIRAQQQLLENQNHPAKLPNDFSFPTMTAHSPRRFHRHALAQRSNYFV</sequence>
<evidence type="ECO:0000313" key="4">
    <source>
        <dbReference type="Proteomes" id="UP001153069"/>
    </source>
</evidence>
<feature type="region of interest" description="Disordered" evidence="1">
    <location>
        <begin position="158"/>
        <end position="187"/>
    </location>
</feature>
<evidence type="ECO:0000256" key="1">
    <source>
        <dbReference type="SAM" id="MobiDB-lite"/>
    </source>
</evidence>
<organism evidence="3 4">
    <name type="scientific">Seminavis robusta</name>
    <dbReference type="NCBI Taxonomy" id="568900"/>
    <lineage>
        <taxon>Eukaryota</taxon>
        <taxon>Sar</taxon>
        <taxon>Stramenopiles</taxon>
        <taxon>Ochrophyta</taxon>
        <taxon>Bacillariophyta</taxon>
        <taxon>Bacillariophyceae</taxon>
        <taxon>Bacillariophycidae</taxon>
        <taxon>Naviculales</taxon>
        <taxon>Naviculaceae</taxon>
        <taxon>Seminavis</taxon>
    </lineage>
</organism>
<feature type="compositionally biased region" description="Low complexity" evidence="1">
    <location>
        <begin position="294"/>
        <end position="303"/>
    </location>
</feature>
<feature type="region of interest" description="Disordered" evidence="1">
    <location>
        <begin position="407"/>
        <end position="426"/>
    </location>
</feature>
<reference evidence="3" key="1">
    <citation type="submission" date="2020-06" db="EMBL/GenBank/DDBJ databases">
        <authorList>
            <consortium name="Plant Systems Biology data submission"/>
        </authorList>
    </citation>
    <scope>NUCLEOTIDE SEQUENCE</scope>
    <source>
        <strain evidence="3">D6</strain>
    </source>
</reference>
<dbReference type="Pfam" id="PF20710">
    <property type="entry name" value="DUF6824"/>
    <property type="match status" value="1"/>
</dbReference>
<evidence type="ECO:0000313" key="3">
    <source>
        <dbReference type="EMBL" id="CAB9515941.1"/>
    </source>
</evidence>
<name>A0A9N8EB03_9STRA</name>
<dbReference type="AlphaFoldDB" id="A0A9N8EB03"/>
<feature type="compositionally biased region" description="Polar residues" evidence="1">
    <location>
        <begin position="245"/>
        <end position="272"/>
    </location>
</feature>
<feature type="compositionally biased region" description="Polar residues" evidence="1">
    <location>
        <begin position="162"/>
        <end position="176"/>
    </location>
</feature>
<evidence type="ECO:0000259" key="2">
    <source>
        <dbReference type="Pfam" id="PF20710"/>
    </source>
</evidence>
<feature type="domain" description="DUF6824" evidence="2">
    <location>
        <begin position="43"/>
        <end position="129"/>
    </location>
</feature>
<feature type="region of interest" description="Disordered" evidence="1">
    <location>
        <begin position="229"/>
        <end position="321"/>
    </location>
</feature>
<feature type="compositionally biased region" description="Pro residues" evidence="1">
    <location>
        <begin position="229"/>
        <end position="239"/>
    </location>
</feature>
<dbReference type="OrthoDB" id="42226at2759"/>
<dbReference type="EMBL" id="CAICTM010000748">
    <property type="protein sequence ID" value="CAB9515941.1"/>
    <property type="molecule type" value="Genomic_DNA"/>
</dbReference>
<gene>
    <name evidence="3" type="ORF">SEMRO_749_G196830.1</name>
</gene>
<feature type="region of interest" description="Disordered" evidence="1">
    <location>
        <begin position="461"/>
        <end position="486"/>
    </location>
</feature>
<protein>
    <submittedName>
        <fullName evidence="3">Transcriptional regulator</fullName>
    </submittedName>
</protein>
<dbReference type="InterPro" id="IPR049227">
    <property type="entry name" value="DUF6824"/>
</dbReference>
<feature type="compositionally biased region" description="Basic and acidic residues" evidence="1">
    <location>
        <begin position="307"/>
        <end position="317"/>
    </location>
</feature>